<protein>
    <recommendedName>
        <fullName evidence="8">C2H2-type domain-containing protein</fullName>
    </recommendedName>
</protein>
<dbReference type="Pfam" id="PF00096">
    <property type="entry name" value="zf-C2H2"/>
    <property type="match status" value="5"/>
</dbReference>
<dbReference type="OrthoDB" id="654211at2759"/>
<feature type="domain" description="C2H2-type" evidence="8">
    <location>
        <begin position="128"/>
        <end position="157"/>
    </location>
</feature>
<evidence type="ECO:0000313" key="9">
    <source>
        <dbReference type="EMBL" id="CAG9803055.1"/>
    </source>
</evidence>
<evidence type="ECO:0000259" key="8">
    <source>
        <dbReference type="PROSITE" id="PS50157"/>
    </source>
</evidence>
<reference evidence="9" key="1">
    <citation type="submission" date="2022-01" db="EMBL/GenBank/DDBJ databases">
        <authorList>
            <person name="King R."/>
        </authorList>
    </citation>
    <scope>NUCLEOTIDE SEQUENCE</scope>
</reference>
<dbReference type="SUPFAM" id="SSF57667">
    <property type="entry name" value="beta-beta-alpha zinc fingers"/>
    <property type="match status" value="6"/>
</dbReference>
<keyword evidence="2" id="KW-0479">Metal-binding</keyword>
<feature type="domain" description="C2H2-type" evidence="8">
    <location>
        <begin position="467"/>
        <end position="494"/>
    </location>
</feature>
<dbReference type="FunFam" id="3.30.160.60:FF:000446">
    <property type="entry name" value="Zinc finger protein"/>
    <property type="match status" value="1"/>
</dbReference>
<evidence type="ECO:0000256" key="1">
    <source>
        <dbReference type="ARBA" id="ARBA00004123"/>
    </source>
</evidence>
<dbReference type="InterPro" id="IPR050888">
    <property type="entry name" value="ZnF_C2H2-type_TF"/>
</dbReference>
<keyword evidence="10" id="KW-1185">Reference proteome</keyword>
<sequence>MIKNSGKLEDKRKFICSQCGISLSSLYNLKIHTETRCSTEKNHICDICESKFLTIHSLKTHIKSIHQESNKFVCSHCGKSFASKGQLTVHERSHNKEKPFICEICNKAFSHRETLVTHSTVHTKIKPYACENCNQTFSCVGNLIKHRKVRPNTCGLPIFTNKKICKRAGVKCIKGKAPVIIVDSDSLNVQQDPVNQIITSDIQNEIVLVQEENQELPYNDHQYIVIAECQNPTEADIQSMKDDFTKKEMEVFDFMTFDMRNIQEQEQYIDNEQEMIVEELTDGSEYLDEDYEGKNPEIKTNMENSSNNIDDANEILQYLTIANEQFQCKLCPKIYSKRNISIKHLKKEHKIVINSFNYDNANRYRKPQKNQVWKCKYCPKKYTSAKTVEKHEKVHGKDGNLIHKCTCCSLYFCTIDEMENHQFESHADRLVCDIEDCQKRFDHPEKLFSHKKYSHSEKKYQPKKYSFVCTVCGRNFNTKVALSDHERSNCGSNPIYKCEHCGNYYHSAGSLKVHLTVHSAELNYVCSFCQKKFRTKGQLTVHNRIHLMLKPFKCKFQDCKAEFAHRESLLTHHTIHTGIKRFECEKCLARFSCISNLLAHRRSRRKDCSESRIQKVKNSETSLKAV</sequence>
<evidence type="ECO:0000256" key="4">
    <source>
        <dbReference type="ARBA" id="ARBA00022771"/>
    </source>
</evidence>
<feature type="domain" description="C2H2-type" evidence="8">
    <location>
        <begin position="100"/>
        <end position="127"/>
    </location>
</feature>
<feature type="domain" description="C2H2-type" evidence="8">
    <location>
        <begin position="373"/>
        <end position="400"/>
    </location>
</feature>
<reference evidence="9" key="2">
    <citation type="submission" date="2022-10" db="EMBL/GenBank/DDBJ databases">
        <authorList>
            <consortium name="ENA_rothamsted_submissions"/>
            <consortium name="culmorum"/>
            <person name="King R."/>
        </authorList>
    </citation>
    <scope>NUCLEOTIDE SEQUENCE</scope>
</reference>
<feature type="domain" description="C2H2-type" evidence="8">
    <location>
        <begin position="43"/>
        <end position="71"/>
    </location>
</feature>
<evidence type="ECO:0000313" key="10">
    <source>
        <dbReference type="Proteomes" id="UP001153620"/>
    </source>
</evidence>
<dbReference type="Proteomes" id="UP001153620">
    <property type="component" value="Chromosome 2"/>
</dbReference>
<dbReference type="SMART" id="SM00355">
    <property type="entry name" value="ZnF_C2H2"/>
    <property type="match status" value="14"/>
</dbReference>
<dbReference type="GO" id="GO:0005634">
    <property type="term" value="C:nucleus"/>
    <property type="evidence" value="ECO:0007669"/>
    <property type="project" value="UniProtKB-SubCell"/>
</dbReference>
<keyword evidence="4 7" id="KW-0863">Zinc-finger</keyword>
<accession>A0A9N9WT29</accession>
<dbReference type="PANTHER" id="PTHR24406">
    <property type="entry name" value="TRANSCRIPTIONAL REPRESSOR CTCFL-RELATED"/>
    <property type="match status" value="1"/>
</dbReference>
<keyword evidence="6" id="KW-0539">Nucleus</keyword>
<dbReference type="InterPro" id="IPR013087">
    <property type="entry name" value="Znf_C2H2_type"/>
</dbReference>
<dbReference type="GO" id="GO:0032502">
    <property type="term" value="P:developmental process"/>
    <property type="evidence" value="ECO:0007669"/>
    <property type="project" value="UniProtKB-ARBA"/>
</dbReference>
<comment type="subcellular location">
    <subcellularLocation>
        <location evidence="1">Nucleus</location>
    </subcellularLocation>
</comment>
<name>A0A9N9WT29_9DIPT</name>
<evidence type="ECO:0000256" key="3">
    <source>
        <dbReference type="ARBA" id="ARBA00022737"/>
    </source>
</evidence>
<gene>
    <name evidence="9" type="ORF">CHIRRI_LOCUS5957</name>
</gene>
<dbReference type="GO" id="GO:0008270">
    <property type="term" value="F:zinc ion binding"/>
    <property type="evidence" value="ECO:0007669"/>
    <property type="project" value="UniProtKB-KW"/>
</dbReference>
<feature type="domain" description="C2H2-type" evidence="8">
    <location>
        <begin position="552"/>
        <end position="581"/>
    </location>
</feature>
<dbReference type="PROSITE" id="PS00028">
    <property type="entry name" value="ZINC_FINGER_C2H2_1"/>
    <property type="match status" value="8"/>
</dbReference>
<dbReference type="EMBL" id="OU895878">
    <property type="protein sequence ID" value="CAG9803055.1"/>
    <property type="molecule type" value="Genomic_DNA"/>
</dbReference>
<feature type="domain" description="C2H2-type" evidence="8">
    <location>
        <begin position="524"/>
        <end position="551"/>
    </location>
</feature>
<organism evidence="9 10">
    <name type="scientific">Chironomus riparius</name>
    <dbReference type="NCBI Taxonomy" id="315576"/>
    <lineage>
        <taxon>Eukaryota</taxon>
        <taxon>Metazoa</taxon>
        <taxon>Ecdysozoa</taxon>
        <taxon>Arthropoda</taxon>
        <taxon>Hexapoda</taxon>
        <taxon>Insecta</taxon>
        <taxon>Pterygota</taxon>
        <taxon>Neoptera</taxon>
        <taxon>Endopterygota</taxon>
        <taxon>Diptera</taxon>
        <taxon>Nematocera</taxon>
        <taxon>Chironomoidea</taxon>
        <taxon>Chironomidae</taxon>
        <taxon>Chironominae</taxon>
        <taxon>Chironomus</taxon>
    </lineage>
</organism>
<keyword evidence="5" id="KW-0862">Zinc</keyword>
<dbReference type="AlphaFoldDB" id="A0A9N9WT29"/>
<evidence type="ECO:0000256" key="2">
    <source>
        <dbReference type="ARBA" id="ARBA00022723"/>
    </source>
</evidence>
<dbReference type="PROSITE" id="PS50157">
    <property type="entry name" value="ZINC_FINGER_C2H2_2"/>
    <property type="match status" value="10"/>
</dbReference>
<dbReference type="FunFam" id="3.30.160.60:FF:000870">
    <property type="entry name" value="zinc finger protein 197 isoform X1"/>
    <property type="match status" value="1"/>
</dbReference>
<feature type="domain" description="C2H2-type" evidence="8">
    <location>
        <begin position="72"/>
        <end position="99"/>
    </location>
</feature>
<dbReference type="FunFam" id="3.30.160.60:FF:000202">
    <property type="entry name" value="Zinc finger protein 574"/>
    <property type="match status" value="1"/>
</dbReference>
<keyword evidence="3" id="KW-0677">Repeat</keyword>
<proteinExistence type="predicted"/>
<feature type="domain" description="C2H2-type" evidence="8">
    <location>
        <begin position="430"/>
        <end position="460"/>
    </location>
</feature>
<feature type="domain" description="C2H2-type" evidence="8">
    <location>
        <begin position="496"/>
        <end position="523"/>
    </location>
</feature>
<evidence type="ECO:0000256" key="6">
    <source>
        <dbReference type="ARBA" id="ARBA00023242"/>
    </source>
</evidence>
<evidence type="ECO:0000256" key="5">
    <source>
        <dbReference type="ARBA" id="ARBA00022833"/>
    </source>
</evidence>
<evidence type="ECO:0000256" key="7">
    <source>
        <dbReference type="PROSITE-ProRule" id="PRU00042"/>
    </source>
</evidence>
<dbReference type="InterPro" id="IPR036236">
    <property type="entry name" value="Znf_C2H2_sf"/>
</dbReference>
<dbReference type="Gene3D" id="3.30.160.60">
    <property type="entry name" value="Classic Zinc Finger"/>
    <property type="match status" value="9"/>
</dbReference>